<feature type="region of interest" description="Disordered" evidence="1">
    <location>
        <begin position="246"/>
        <end position="281"/>
    </location>
</feature>
<evidence type="ECO:0000313" key="3">
    <source>
        <dbReference type="EMBL" id="KAF5733992.1"/>
    </source>
</evidence>
<evidence type="ECO:0000313" key="4">
    <source>
        <dbReference type="Proteomes" id="UP000593562"/>
    </source>
</evidence>
<proteinExistence type="predicted"/>
<keyword evidence="2" id="KW-1133">Transmembrane helix</keyword>
<dbReference type="PANTHER" id="PTHR46702">
    <property type="entry name" value="DNA LIGASE (DUF1666)-RELATED"/>
    <property type="match status" value="1"/>
</dbReference>
<evidence type="ECO:0000256" key="2">
    <source>
        <dbReference type="SAM" id="Phobius"/>
    </source>
</evidence>
<dbReference type="AlphaFoldDB" id="A0A7J7CIV7"/>
<feature type="transmembrane region" description="Helical" evidence="2">
    <location>
        <begin position="20"/>
        <end position="42"/>
    </location>
</feature>
<protein>
    <recommendedName>
        <fullName evidence="5">Ribosomal protein L34Ae</fullName>
    </recommendedName>
</protein>
<feature type="compositionally biased region" description="Basic and acidic residues" evidence="1">
    <location>
        <begin position="190"/>
        <end position="209"/>
    </location>
</feature>
<sequence length="621" mass="72175">MPCSKETLAWLFYNASSSLLLLLLLLFLYFSITFLLKLLHFIGSYPIIQRTQNDFDYIFSEEEEEEEEVEDNNNYFHVESTAESIPFVSNNINHYLHRQYDSCEELPETLHDPVIEELQDGSFGGSDEQFSSANGDDLSPSSESVQDGADVVEQEIPKRYADSLHNFVQNKDCPTLPTSIDHQPKSGFMDNDKNRDDYSDDPKYEKTKVDSNFSEDENFLVYAPTELESKKLKAIVKDDEEIFGDSCTNGSTSKSSSEWRSSINCRDSGTEDPFSSSSRRSCPKWESYTVFQKYDEEMMFLDRISAQKLHETESLRSIKVCPRSVSERIIHKFATINKSRRSDIGRNPYHELESAYVAQICLTWEALNWNYINFQRKRAARRRDFDPGCPAGIAQQFQQFQVLLQRYIENEPYEQGRRPEIYARMRLLAPKLLLVPEYRDYEDDEKDEGFGSRISTASFLMIMEDGIRTFMSFLKADKEKRCQILKAFFSRNRRGSIDPTLLHLTKKVNKKKKMKLKDLRRARNCIRKRRLTVDEEMEILMGLIDLKLVSRVLRMSDLGGEQMHWCEEKMSKEHCSCWFRYEYSKPISSLSLSGCCLLLLEFFLLGRQASATSTKAEPPSD</sequence>
<feature type="region of interest" description="Disordered" evidence="1">
    <location>
        <begin position="171"/>
        <end position="209"/>
    </location>
</feature>
<feature type="compositionally biased region" description="Low complexity" evidence="1">
    <location>
        <begin position="246"/>
        <end position="262"/>
    </location>
</feature>
<accession>A0A7J7CIV7</accession>
<evidence type="ECO:0008006" key="5">
    <source>
        <dbReference type="Google" id="ProtNLM"/>
    </source>
</evidence>
<dbReference type="Proteomes" id="UP000593562">
    <property type="component" value="Unassembled WGS sequence"/>
</dbReference>
<feature type="compositionally biased region" description="Polar residues" evidence="1">
    <location>
        <begin position="128"/>
        <end position="145"/>
    </location>
</feature>
<dbReference type="EMBL" id="JAAARO010000016">
    <property type="protein sequence ID" value="KAF5733992.1"/>
    <property type="molecule type" value="Genomic_DNA"/>
</dbReference>
<reference evidence="3 4" key="1">
    <citation type="journal article" date="2020" name="Nat. Commun.">
        <title>Genome of Tripterygium wilfordii and identification of cytochrome P450 involved in triptolide biosynthesis.</title>
        <authorList>
            <person name="Tu L."/>
            <person name="Su P."/>
            <person name="Zhang Z."/>
            <person name="Gao L."/>
            <person name="Wang J."/>
            <person name="Hu T."/>
            <person name="Zhou J."/>
            <person name="Zhang Y."/>
            <person name="Zhao Y."/>
            <person name="Liu Y."/>
            <person name="Song Y."/>
            <person name="Tong Y."/>
            <person name="Lu Y."/>
            <person name="Yang J."/>
            <person name="Xu C."/>
            <person name="Jia M."/>
            <person name="Peters R.J."/>
            <person name="Huang L."/>
            <person name="Gao W."/>
        </authorList>
    </citation>
    <scope>NUCLEOTIDE SEQUENCE [LARGE SCALE GENOMIC DNA]</scope>
    <source>
        <strain evidence="4">cv. XIE 37</strain>
        <tissue evidence="3">Leaf</tissue>
    </source>
</reference>
<keyword evidence="2" id="KW-0472">Membrane</keyword>
<keyword evidence="4" id="KW-1185">Reference proteome</keyword>
<dbReference type="InParanoid" id="A0A7J7CIV7"/>
<comment type="caution">
    <text evidence="3">The sequence shown here is derived from an EMBL/GenBank/DDBJ whole genome shotgun (WGS) entry which is preliminary data.</text>
</comment>
<gene>
    <name evidence="3" type="ORF">HS088_TW16G00433</name>
</gene>
<organism evidence="3 4">
    <name type="scientific">Tripterygium wilfordii</name>
    <name type="common">Thunder God vine</name>
    <dbReference type="NCBI Taxonomy" id="458696"/>
    <lineage>
        <taxon>Eukaryota</taxon>
        <taxon>Viridiplantae</taxon>
        <taxon>Streptophyta</taxon>
        <taxon>Embryophyta</taxon>
        <taxon>Tracheophyta</taxon>
        <taxon>Spermatophyta</taxon>
        <taxon>Magnoliopsida</taxon>
        <taxon>eudicotyledons</taxon>
        <taxon>Gunneridae</taxon>
        <taxon>Pentapetalae</taxon>
        <taxon>rosids</taxon>
        <taxon>fabids</taxon>
        <taxon>Celastrales</taxon>
        <taxon>Celastraceae</taxon>
        <taxon>Tripterygium</taxon>
    </lineage>
</organism>
<dbReference type="Pfam" id="PF07891">
    <property type="entry name" value="DUF1666"/>
    <property type="match status" value="1"/>
</dbReference>
<keyword evidence="2" id="KW-0812">Transmembrane</keyword>
<evidence type="ECO:0000256" key="1">
    <source>
        <dbReference type="SAM" id="MobiDB-lite"/>
    </source>
</evidence>
<name>A0A7J7CIV7_TRIWF</name>
<dbReference type="FunCoup" id="A0A7J7CIV7">
    <property type="interactions" value="873"/>
</dbReference>
<dbReference type="InterPro" id="IPR012870">
    <property type="entry name" value="DUF1666"/>
</dbReference>
<dbReference type="PANTHER" id="PTHR46702:SF2">
    <property type="entry name" value="DNA LIGASE (DUF1666)"/>
    <property type="match status" value="1"/>
</dbReference>
<feature type="region of interest" description="Disordered" evidence="1">
    <location>
        <begin position="121"/>
        <end position="148"/>
    </location>
</feature>
<feature type="compositionally biased region" description="Polar residues" evidence="1">
    <location>
        <begin position="263"/>
        <end position="280"/>
    </location>
</feature>